<keyword evidence="3" id="KW-1185">Reference proteome</keyword>
<comment type="caution">
    <text evidence="2">The sequence shown here is derived from an EMBL/GenBank/DDBJ whole genome shotgun (WGS) entry which is preliminary data.</text>
</comment>
<feature type="region of interest" description="Disordered" evidence="1">
    <location>
        <begin position="31"/>
        <end position="60"/>
    </location>
</feature>
<dbReference type="AlphaFoldDB" id="A0A0W7X7I8"/>
<proteinExistence type="predicted"/>
<accession>A0A0W7X7I8</accession>
<sequence length="60" mass="6499">MPLMPHLPDDILDRLRNLERQVRQLTTYVNTRAAAAPARSAEDAAGERAGGSAQEGGRAR</sequence>
<gene>
    <name evidence="2" type="ORF">AT728_06620</name>
</gene>
<dbReference type="STRING" id="1765722.AT728_06620"/>
<evidence type="ECO:0000313" key="2">
    <source>
        <dbReference type="EMBL" id="KUF18721.1"/>
    </source>
</evidence>
<dbReference type="Proteomes" id="UP000054804">
    <property type="component" value="Unassembled WGS sequence"/>
</dbReference>
<evidence type="ECO:0000313" key="3">
    <source>
        <dbReference type="Proteomes" id="UP000054804"/>
    </source>
</evidence>
<reference evidence="2 3" key="1">
    <citation type="submission" date="2015-12" db="EMBL/GenBank/DDBJ databases">
        <title>Draft genome sequence of Streptomyces silvensis ATCC 53525, a producer of novel hormone antagonists.</title>
        <authorList>
            <person name="Johnston C.W."/>
            <person name="Li Y."/>
            <person name="Magarvey N.A."/>
        </authorList>
    </citation>
    <scope>NUCLEOTIDE SEQUENCE [LARGE SCALE GENOMIC DNA]</scope>
    <source>
        <strain evidence="2 3">ATCC 53525</strain>
    </source>
</reference>
<organism evidence="2 3">
    <name type="scientific">Streptomyces silvensis</name>
    <dbReference type="NCBI Taxonomy" id="1765722"/>
    <lineage>
        <taxon>Bacteria</taxon>
        <taxon>Bacillati</taxon>
        <taxon>Actinomycetota</taxon>
        <taxon>Actinomycetes</taxon>
        <taxon>Kitasatosporales</taxon>
        <taxon>Streptomycetaceae</taxon>
        <taxon>Streptomyces</taxon>
    </lineage>
</organism>
<evidence type="ECO:0000256" key="1">
    <source>
        <dbReference type="SAM" id="MobiDB-lite"/>
    </source>
</evidence>
<name>A0A0W7X7I8_9ACTN</name>
<protein>
    <submittedName>
        <fullName evidence="2">Uncharacterized protein</fullName>
    </submittedName>
</protein>
<dbReference type="EMBL" id="LOCL01000029">
    <property type="protein sequence ID" value="KUF18721.1"/>
    <property type="molecule type" value="Genomic_DNA"/>
</dbReference>